<feature type="signal peptide" evidence="1">
    <location>
        <begin position="1"/>
        <end position="23"/>
    </location>
</feature>
<gene>
    <name evidence="3" type="ORF">PECAL_4P07200</name>
</gene>
<dbReference type="EMBL" id="CAKKNE010000004">
    <property type="protein sequence ID" value="CAH0373515.1"/>
    <property type="molecule type" value="Genomic_DNA"/>
</dbReference>
<dbReference type="Pfam" id="PF12697">
    <property type="entry name" value="Abhydrolase_6"/>
    <property type="match status" value="1"/>
</dbReference>
<sequence>MRGLLAFFLQLCTALRTPHPCLSNGIGRRAALTLPLAPTAAVAATDATTVSYGPREADLYLQPGRRPVVALLHDSLTASRGSLDAVARDVIARTAYHCVNFDYRGSGDVETAMEWLASPEAAALGLTNDVVLIGHGVGGQLAFRHALRGSPKLRGTSTTSARLRGVVACGAPLDLREARALGIDVSGDSPIALLPPAMTSSLRTAAWTAWEELLVVETSFSLVHGLDDAVVPPALSTRFVVAAATGGIPTEYHEIKGEGHSSMLDPASYSWRVARAAAVAAMKTQPRPPETLRMAPTRRADTDREILIRTLRM</sequence>
<dbReference type="AlphaFoldDB" id="A0A8J2WMV6"/>
<feature type="domain" description="AB hydrolase-1" evidence="2">
    <location>
        <begin position="91"/>
        <end position="267"/>
    </location>
</feature>
<name>A0A8J2WMV6_9STRA</name>
<keyword evidence="1" id="KW-0732">Signal</keyword>
<evidence type="ECO:0000313" key="3">
    <source>
        <dbReference type="EMBL" id="CAH0373515.1"/>
    </source>
</evidence>
<accession>A0A8J2WMV6</accession>
<organism evidence="3 4">
    <name type="scientific">Pelagomonas calceolata</name>
    <dbReference type="NCBI Taxonomy" id="35677"/>
    <lineage>
        <taxon>Eukaryota</taxon>
        <taxon>Sar</taxon>
        <taxon>Stramenopiles</taxon>
        <taxon>Ochrophyta</taxon>
        <taxon>Pelagophyceae</taxon>
        <taxon>Pelagomonadales</taxon>
        <taxon>Pelagomonadaceae</taxon>
        <taxon>Pelagomonas</taxon>
    </lineage>
</organism>
<evidence type="ECO:0000313" key="4">
    <source>
        <dbReference type="Proteomes" id="UP000789595"/>
    </source>
</evidence>
<evidence type="ECO:0000259" key="2">
    <source>
        <dbReference type="Pfam" id="PF12697"/>
    </source>
</evidence>
<dbReference type="Proteomes" id="UP000789595">
    <property type="component" value="Unassembled WGS sequence"/>
</dbReference>
<dbReference type="InterPro" id="IPR029058">
    <property type="entry name" value="AB_hydrolase_fold"/>
</dbReference>
<keyword evidence="4" id="KW-1185">Reference proteome</keyword>
<comment type="caution">
    <text evidence="3">The sequence shown here is derived from an EMBL/GenBank/DDBJ whole genome shotgun (WGS) entry which is preliminary data.</text>
</comment>
<dbReference type="OrthoDB" id="408373at2759"/>
<feature type="chain" id="PRO_5035260728" description="AB hydrolase-1 domain-containing protein" evidence="1">
    <location>
        <begin position="24"/>
        <end position="313"/>
    </location>
</feature>
<reference evidence="3" key="1">
    <citation type="submission" date="2021-11" db="EMBL/GenBank/DDBJ databases">
        <authorList>
            <consortium name="Genoscope - CEA"/>
            <person name="William W."/>
        </authorList>
    </citation>
    <scope>NUCLEOTIDE SEQUENCE</scope>
</reference>
<dbReference type="SUPFAM" id="SSF53474">
    <property type="entry name" value="alpha/beta-Hydrolases"/>
    <property type="match status" value="1"/>
</dbReference>
<proteinExistence type="predicted"/>
<evidence type="ECO:0000256" key="1">
    <source>
        <dbReference type="SAM" id="SignalP"/>
    </source>
</evidence>
<protein>
    <recommendedName>
        <fullName evidence="2">AB hydrolase-1 domain-containing protein</fullName>
    </recommendedName>
</protein>
<dbReference type="Gene3D" id="3.40.50.1820">
    <property type="entry name" value="alpha/beta hydrolase"/>
    <property type="match status" value="1"/>
</dbReference>
<dbReference type="InterPro" id="IPR000073">
    <property type="entry name" value="AB_hydrolase_1"/>
</dbReference>